<proteinExistence type="predicted"/>
<name>A0A6J4PZ53_9ACTN</name>
<gene>
    <name evidence="1" type="ORF">AVDCRST_MAG80-485</name>
</gene>
<reference evidence="1" key="1">
    <citation type="submission" date="2020-02" db="EMBL/GenBank/DDBJ databases">
        <authorList>
            <person name="Meier V. D."/>
        </authorList>
    </citation>
    <scope>NUCLEOTIDE SEQUENCE</scope>
    <source>
        <strain evidence="1">AVDCRST_MAG80</strain>
    </source>
</reference>
<evidence type="ECO:0000313" key="1">
    <source>
        <dbReference type="EMBL" id="CAA9429728.1"/>
    </source>
</evidence>
<sequence length="83" mass="9244">MARILTLDPERARGLRKALVWMEKRRYGGAVPGITKILAQDLNIGLPVSWIYNHLHMRKSSPLGRLQREMLATVVNGLIGGAP</sequence>
<dbReference type="InterPro" id="IPR029032">
    <property type="entry name" value="AhpD-like"/>
</dbReference>
<dbReference type="EMBL" id="CADCVC010000044">
    <property type="protein sequence ID" value="CAA9429728.1"/>
    <property type="molecule type" value="Genomic_DNA"/>
</dbReference>
<dbReference type="AlphaFoldDB" id="A0A6J4PZ53"/>
<accession>A0A6J4PZ53</accession>
<dbReference type="SUPFAM" id="SSF69118">
    <property type="entry name" value="AhpD-like"/>
    <property type="match status" value="1"/>
</dbReference>
<protein>
    <submittedName>
        <fullName evidence="1">Uncharacterized protein</fullName>
    </submittedName>
</protein>
<organism evidence="1">
    <name type="scientific">uncultured Rubrobacteraceae bacterium</name>
    <dbReference type="NCBI Taxonomy" id="349277"/>
    <lineage>
        <taxon>Bacteria</taxon>
        <taxon>Bacillati</taxon>
        <taxon>Actinomycetota</taxon>
        <taxon>Rubrobacteria</taxon>
        <taxon>Rubrobacterales</taxon>
        <taxon>Rubrobacteraceae</taxon>
        <taxon>environmental samples</taxon>
    </lineage>
</organism>